<keyword evidence="4" id="KW-0804">Transcription</keyword>
<evidence type="ECO:0000256" key="1">
    <source>
        <dbReference type="ARBA" id="ARBA00010641"/>
    </source>
</evidence>
<keyword evidence="3" id="KW-0731">Sigma factor</keyword>
<accession>A0A7W5ZNV1</accession>
<evidence type="ECO:0000313" key="6">
    <source>
        <dbReference type="EMBL" id="MBB3840828.1"/>
    </source>
</evidence>
<comment type="caution">
    <text evidence="6">The sequence shown here is derived from an EMBL/GenBank/DDBJ whole genome shotgun (WGS) entry which is preliminary data.</text>
</comment>
<dbReference type="PANTHER" id="PTHR43133:SF46">
    <property type="entry name" value="RNA POLYMERASE SIGMA-70 FACTOR ECF SUBFAMILY"/>
    <property type="match status" value="1"/>
</dbReference>
<keyword evidence="2" id="KW-0805">Transcription regulation</keyword>
<evidence type="ECO:0000313" key="7">
    <source>
        <dbReference type="Proteomes" id="UP000541352"/>
    </source>
</evidence>
<dbReference type="Pfam" id="PF08281">
    <property type="entry name" value="Sigma70_r4_2"/>
    <property type="match status" value="1"/>
</dbReference>
<dbReference type="Gene3D" id="1.10.1740.10">
    <property type="match status" value="1"/>
</dbReference>
<dbReference type="SUPFAM" id="SSF88946">
    <property type="entry name" value="Sigma2 domain of RNA polymerase sigma factors"/>
    <property type="match status" value="1"/>
</dbReference>
<dbReference type="RefSeq" id="WP_183978065.1">
    <property type="nucleotide sequence ID" value="NZ_JACIBY010000012.1"/>
</dbReference>
<dbReference type="Gene3D" id="1.10.10.10">
    <property type="entry name" value="Winged helix-like DNA-binding domain superfamily/Winged helix DNA-binding domain"/>
    <property type="match status" value="1"/>
</dbReference>
<evidence type="ECO:0000256" key="2">
    <source>
        <dbReference type="ARBA" id="ARBA00023015"/>
    </source>
</evidence>
<dbReference type="AlphaFoldDB" id="A0A7W5ZNV1"/>
<organism evidence="6 7">
    <name type="scientific">Runella defluvii</name>
    <dbReference type="NCBI Taxonomy" id="370973"/>
    <lineage>
        <taxon>Bacteria</taxon>
        <taxon>Pseudomonadati</taxon>
        <taxon>Bacteroidota</taxon>
        <taxon>Cytophagia</taxon>
        <taxon>Cytophagales</taxon>
        <taxon>Spirosomataceae</taxon>
        <taxon>Runella</taxon>
    </lineage>
</organism>
<dbReference type="GO" id="GO:0003677">
    <property type="term" value="F:DNA binding"/>
    <property type="evidence" value="ECO:0007669"/>
    <property type="project" value="InterPro"/>
</dbReference>
<dbReference type="PANTHER" id="PTHR43133">
    <property type="entry name" value="RNA POLYMERASE ECF-TYPE SIGMA FACTO"/>
    <property type="match status" value="1"/>
</dbReference>
<dbReference type="InterPro" id="IPR013249">
    <property type="entry name" value="RNA_pol_sigma70_r4_t2"/>
</dbReference>
<evidence type="ECO:0000256" key="4">
    <source>
        <dbReference type="ARBA" id="ARBA00023163"/>
    </source>
</evidence>
<dbReference type="CDD" id="cd06171">
    <property type="entry name" value="Sigma70_r4"/>
    <property type="match status" value="1"/>
</dbReference>
<proteinExistence type="inferred from homology"/>
<protein>
    <submittedName>
        <fullName evidence="6">RNA polymerase sigma factor (Sigma-70 family)</fullName>
    </submittedName>
</protein>
<evidence type="ECO:0000256" key="3">
    <source>
        <dbReference type="ARBA" id="ARBA00023082"/>
    </source>
</evidence>
<dbReference type="EMBL" id="JACIBY010000012">
    <property type="protein sequence ID" value="MBB3840828.1"/>
    <property type="molecule type" value="Genomic_DNA"/>
</dbReference>
<dbReference type="InterPro" id="IPR036388">
    <property type="entry name" value="WH-like_DNA-bd_sf"/>
</dbReference>
<keyword evidence="7" id="KW-1185">Reference proteome</keyword>
<dbReference type="GO" id="GO:0006352">
    <property type="term" value="P:DNA-templated transcription initiation"/>
    <property type="evidence" value="ECO:0007669"/>
    <property type="project" value="InterPro"/>
</dbReference>
<comment type="similarity">
    <text evidence="1">Belongs to the sigma-70 factor family. ECF subfamily.</text>
</comment>
<reference evidence="6 7" key="1">
    <citation type="submission" date="2020-08" db="EMBL/GenBank/DDBJ databases">
        <title>Genomic Encyclopedia of Type Strains, Phase IV (KMG-IV): sequencing the most valuable type-strain genomes for metagenomic binning, comparative biology and taxonomic classification.</title>
        <authorList>
            <person name="Goeker M."/>
        </authorList>
    </citation>
    <scope>NUCLEOTIDE SEQUENCE [LARGE SCALE GENOMIC DNA]</scope>
    <source>
        <strain evidence="6 7">DSM 17976</strain>
    </source>
</reference>
<gene>
    <name evidence="6" type="ORF">FHS57_004848</name>
</gene>
<name>A0A7W5ZNV1_9BACT</name>
<feature type="domain" description="RNA polymerase sigma factor 70 region 4 type 2" evidence="5">
    <location>
        <begin position="127"/>
        <end position="178"/>
    </location>
</feature>
<dbReference type="InterPro" id="IPR013325">
    <property type="entry name" value="RNA_pol_sigma_r2"/>
</dbReference>
<sequence length="197" mass="23710">MKPRPKDEHTQQLWQDYRAGDPASLAQLMQLNYSDLFHWGVRFCPEREMVKDCIQELFLSLWQIHATIGEVENVRAYLLKSLKTKLLRELSKQHNHFYELNDDYDFDVLFSADLRMIEDEYEVYQLKRLEHVLGQLPERQKELIYLRFYQDLSYDQIAETMQIGRQSLYNLLQKALTSLRKHWQVGLNLLLAAMWVR</sequence>
<dbReference type="SUPFAM" id="SSF88659">
    <property type="entry name" value="Sigma3 and sigma4 domains of RNA polymerase sigma factors"/>
    <property type="match status" value="1"/>
</dbReference>
<dbReference type="GO" id="GO:0016987">
    <property type="term" value="F:sigma factor activity"/>
    <property type="evidence" value="ECO:0007669"/>
    <property type="project" value="UniProtKB-KW"/>
</dbReference>
<dbReference type="InterPro" id="IPR013324">
    <property type="entry name" value="RNA_pol_sigma_r3/r4-like"/>
</dbReference>
<dbReference type="InterPro" id="IPR039425">
    <property type="entry name" value="RNA_pol_sigma-70-like"/>
</dbReference>
<evidence type="ECO:0000259" key="5">
    <source>
        <dbReference type="Pfam" id="PF08281"/>
    </source>
</evidence>
<dbReference type="NCBIfam" id="TIGR02937">
    <property type="entry name" value="sigma70-ECF"/>
    <property type="match status" value="1"/>
</dbReference>
<dbReference type="InterPro" id="IPR014284">
    <property type="entry name" value="RNA_pol_sigma-70_dom"/>
</dbReference>
<dbReference type="Proteomes" id="UP000541352">
    <property type="component" value="Unassembled WGS sequence"/>
</dbReference>